<dbReference type="Gramene" id="KMS95050">
    <property type="protein sequence ID" value="KMS95050"/>
    <property type="gene ID" value="BVRB_012920"/>
</dbReference>
<dbReference type="EMBL" id="KQ090578">
    <property type="protein sequence ID" value="KMS95050.1"/>
    <property type="molecule type" value="Genomic_DNA"/>
</dbReference>
<evidence type="ECO:0000256" key="2">
    <source>
        <dbReference type="ARBA" id="ARBA00023134"/>
    </source>
</evidence>
<dbReference type="Proteomes" id="UP000035740">
    <property type="component" value="Unassembled WGS sequence"/>
</dbReference>
<feature type="region of interest" description="Disordered" evidence="3">
    <location>
        <begin position="147"/>
        <end position="173"/>
    </location>
</feature>
<accession>A0A0J8DW45</accession>
<gene>
    <name evidence="5" type="ORF">BVRB_012920</name>
</gene>
<feature type="compositionally biased region" description="Basic and acidic residues" evidence="3">
    <location>
        <begin position="156"/>
        <end position="172"/>
    </location>
</feature>
<dbReference type="GO" id="GO:0005525">
    <property type="term" value="F:GTP binding"/>
    <property type="evidence" value="ECO:0007669"/>
    <property type="project" value="UniProtKB-KW"/>
</dbReference>
<dbReference type="AlphaFoldDB" id="A0A0J8DW45"/>
<feature type="domain" description="SRP54-type proteins GTP-binding" evidence="4">
    <location>
        <begin position="229"/>
        <end position="242"/>
    </location>
</feature>
<organism evidence="5 6">
    <name type="scientific">Beta vulgaris subsp. vulgaris</name>
    <name type="common">Beet</name>
    <dbReference type="NCBI Taxonomy" id="3555"/>
    <lineage>
        <taxon>Eukaryota</taxon>
        <taxon>Viridiplantae</taxon>
        <taxon>Streptophyta</taxon>
        <taxon>Embryophyta</taxon>
        <taxon>Tracheophyta</taxon>
        <taxon>Spermatophyta</taxon>
        <taxon>Magnoliopsida</taxon>
        <taxon>eudicotyledons</taxon>
        <taxon>Gunneridae</taxon>
        <taxon>Pentapetalae</taxon>
        <taxon>Caryophyllales</taxon>
        <taxon>Chenopodiaceae</taxon>
        <taxon>Betoideae</taxon>
        <taxon>Beta</taxon>
    </lineage>
</organism>
<evidence type="ECO:0000259" key="4">
    <source>
        <dbReference type="PROSITE" id="PS00300"/>
    </source>
</evidence>
<dbReference type="PROSITE" id="PS00300">
    <property type="entry name" value="SRP54"/>
    <property type="match status" value="1"/>
</dbReference>
<dbReference type="Pfam" id="PF00448">
    <property type="entry name" value="SRP54"/>
    <property type="match status" value="1"/>
</dbReference>
<sequence length="256" mass="28174">MTDKASTLIGFCFRPSQNSTTIASDMLLPLSVLPKLQICFLGSHLRPPWLLLCGDSAGNSTQPTEAPELKQMEQRQRLWKISSVSELLCGDSAGRKGKQPFSNLHQALRRWCLTFEIPRTKKSIDGALFSSSLSSLQSEEKPLPCIRQAITPGNDSSRRLLPDSSSLRKDEGPAENVAEIAENSSQASVYAAIEELNPNSPKKKRRKFETIREGKSYSFEAVVDELGIPVKFAGVGEGVEDLQPFDAEAFIEAIFS</sequence>
<evidence type="ECO:0000256" key="1">
    <source>
        <dbReference type="ARBA" id="ARBA00022741"/>
    </source>
</evidence>
<evidence type="ECO:0000313" key="5">
    <source>
        <dbReference type="EMBL" id="KMS95050.1"/>
    </source>
</evidence>
<keyword evidence="1" id="KW-0547">Nucleotide-binding</keyword>
<dbReference type="ExpressionAtlas" id="A0A0J8DW45">
    <property type="expression patterns" value="baseline and differential"/>
</dbReference>
<dbReference type="InterPro" id="IPR000897">
    <property type="entry name" value="SRP54_GTPase_dom"/>
</dbReference>
<evidence type="ECO:0000313" key="6">
    <source>
        <dbReference type="Proteomes" id="UP000035740"/>
    </source>
</evidence>
<protein>
    <recommendedName>
        <fullName evidence="4">SRP54-type proteins GTP-binding domain-containing protein</fullName>
    </recommendedName>
</protein>
<keyword evidence="6" id="KW-1185">Reference proteome</keyword>
<dbReference type="GO" id="GO:0006614">
    <property type="term" value="P:SRP-dependent cotranslational protein targeting to membrane"/>
    <property type="evidence" value="ECO:0007669"/>
    <property type="project" value="InterPro"/>
</dbReference>
<reference evidence="5 6" key="1">
    <citation type="journal article" date="2014" name="Nature">
        <title>The genome of the recently domesticated crop plant sugar beet (Beta vulgaris).</title>
        <authorList>
            <person name="Dohm J.C."/>
            <person name="Minoche A.E."/>
            <person name="Holtgrawe D."/>
            <person name="Capella-Gutierrez S."/>
            <person name="Zakrzewski F."/>
            <person name="Tafer H."/>
            <person name="Rupp O."/>
            <person name="Sorensen T.R."/>
            <person name="Stracke R."/>
            <person name="Reinhardt R."/>
            <person name="Goesmann A."/>
            <person name="Kraft T."/>
            <person name="Schulz B."/>
            <person name="Stadler P.F."/>
            <person name="Schmidt T."/>
            <person name="Gabaldon T."/>
            <person name="Lehrach H."/>
            <person name="Weisshaar B."/>
            <person name="Himmelbauer H."/>
        </authorList>
    </citation>
    <scope>NUCLEOTIDE SEQUENCE [LARGE SCALE GENOMIC DNA]</scope>
    <source>
        <tissue evidence="5">Taproot</tissue>
    </source>
</reference>
<evidence type="ECO:0000256" key="3">
    <source>
        <dbReference type="SAM" id="MobiDB-lite"/>
    </source>
</evidence>
<dbReference type="Gene3D" id="3.40.50.300">
    <property type="entry name" value="P-loop containing nucleotide triphosphate hydrolases"/>
    <property type="match status" value="1"/>
</dbReference>
<dbReference type="OrthoDB" id="6283463at2759"/>
<dbReference type="InterPro" id="IPR027417">
    <property type="entry name" value="P-loop_NTPase"/>
</dbReference>
<keyword evidence="2" id="KW-0342">GTP-binding</keyword>
<name>A0A0J8DW45_BETVV</name>
<proteinExistence type="predicted"/>